<evidence type="ECO:0000259" key="3">
    <source>
        <dbReference type="Pfam" id="PF01558"/>
    </source>
</evidence>
<dbReference type="SUPFAM" id="SSF53323">
    <property type="entry name" value="Pyruvate-ferredoxin oxidoreductase, PFOR, domain III"/>
    <property type="match status" value="1"/>
</dbReference>
<dbReference type="Gene3D" id="3.40.920.10">
    <property type="entry name" value="Pyruvate-ferredoxin oxidoreductase, PFOR, domain III"/>
    <property type="match status" value="1"/>
</dbReference>
<name>A0A7C4PKC5_9CHLR</name>
<keyword evidence="2" id="KW-1133">Transmembrane helix</keyword>
<feature type="domain" description="Pyruvate/ketoisovalerate oxidoreductase catalytic" evidence="3">
    <location>
        <begin position="21"/>
        <end position="194"/>
    </location>
</feature>
<evidence type="ECO:0000313" key="4">
    <source>
        <dbReference type="EMBL" id="HGS20769.1"/>
    </source>
</evidence>
<gene>
    <name evidence="4" type="ORF">ENT37_02740</name>
</gene>
<keyword evidence="1" id="KW-0560">Oxidoreductase</keyword>
<keyword evidence="2" id="KW-0812">Transmembrane</keyword>
<dbReference type="GO" id="GO:0016903">
    <property type="term" value="F:oxidoreductase activity, acting on the aldehyde or oxo group of donors"/>
    <property type="evidence" value="ECO:0007669"/>
    <property type="project" value="InterPro"/>
</dbReference>
<dbReference type="Pfam" id="PF01558">
    <property type="entry name" value="POR"/>
    <property type="match status" value="1"/>
</dbReference>
<feature type="transmembrane region" description="Helical" evidence="2">
    <location>
        <begin position="15"/>
        <end position="37"/>
    </location>
</feature>
<evidence type="ECO:0000256" key="2">
    <source>
        <dbReference type="SAM" id="Phobius"/>
    </source>
</evidence>
<dbReference type="PANTHER" id="PTHR43854">
    <property type="entry name" value="INDOLEPYRUVATE OXIDOREDUCTASE SUBUNIT IORB"/>
    <property type="match status" value="1"/>
</dbReference>
<dbReference type="InterPro" id="IPR052198">
    <property type="entry name" value="IorB_Oxidoreductase"/>
</dbReference>
<reference evidence="4" key="1">
    <citation type="journal article" date="2020" name="mSystems">
        <title>Genome- and Community-Level Interaction Insights into Carbon Utilization and Element Cycling Functions of Hydrothermarchaeota in Hydrothermal Sediment.</title>
        <authorList>
            <person name="Zhou Z."/>
            <person name="Liu Y."/>
            <person name="Xu W."/>
            <person name="Pan J."/>
            <person name="Luo Z.H."/>
            <person name="Li M."/>
        </authorList>
    </citation>
    <scope>NUCLEOTIDE SEQUENCE [LARGE SCALE GENOMIC DNA]</scope>
    <source>
        <strain evidence="4">SpSt-573</strain>
    </source>
</reference>
<keyword evidence="2" id="KW-0472">Membrane</keyword>
<proteinExistence type="predicted"/>
<organism evidence="4">
    <name type="scientific">Anaerolinea thermolimosa</name>
    <dbReference type="NCBI Taxonomy" id="229919"/>
    <lineage>
        <taxon>Bacteria</taxon>
        <taxon>Bacillati</taxon>
        <taxon>Chloroflexota</taxon>
        <taxon>Anaerolineae</taxon>
        <taxon>Anaerolineales</taxon>
        <taxon>Anaerolineaceae</taxon>
        <taxon>Anaerolinea</taxon>
    </lineage>
</organism>
<dbReference type="PANTHER" id="PTHR43854:SF1">
    <property type="entry name" value="INDOLEPYRUVATE OXIDOREDUCTASE SUBUNIT IORB"/>
    <property type="match status" value="1"/>
</dbReference>
<dbReference type="EMBL" id="DSYK01000141">
    <property type="protein sequence ID" value="HGS20769.1"/>
    <property type="molecule type" value="Genomic_DNA"/>
</dbReference>
<dbReference type="InterPro" id="IPR019752">
    <property type="entry name" value="Pyrv/ketoisovalerate_OxRed_cat"/>
</dbReference>
<dbReference type="InterPro" id="IPR002869">
    <property type="entry name" value="Pyrv_flavodox_OxRed_cen"/>
</dbReference>
<comment type="caution">
    <text evidence="4">The sequence shown here is derived from an EMBL/GenBank/DDBJ whole genome shotgun (WGS) entry which is preliminary data.</text>
</comment>
<sequence>MPPINWNTFSGELSFLFVGVGGQGIILASDILAGVGLKLGLDVKKAEIHGMSQRGGSVLSQVRWGAKVFSPIIGKGGGDFMIAFEKLEALRFCDYLKKDARVLLNDGAILPIPVIQGEASYPTNTQIVEALSSITRNVVWVNGTRLAEQLGNPRLTNVILLGALAQWLGLPDEVVLEAITERVPETYLAQNREAYFLGNHLPISQM</sequence>
<accession>A0A7C4PKC5</accession>
<evidence type="ECO:0000256" key="1">
    <source>
        <dbReference type="ARBA" id="ARBA00023002"/>
    </source>
</evidence>
<dbReference type="AlphaFoldDB" id="A0A7C4PKC5"/>
<protein>
    <recommendedName>
        <fullName evidence="3">Pyruvate/ketoisovalerate oxidoreductase catalytic domain-containing protein</fullName>
    </recommendedName>
</protein>